<proteinExistence type="predicted"/>
<name>A0A3B7LWF8_9GAMM</name>
<dbReference type="AlphaFoldDB" id="A0A3B7LWF8"/>
<accession>A0A3B7LWF8</accession>
<dbReference type="EMBL" id="CP032134">
    <property type="protein sequence ID" value="AXY56828.1"/>
    <property type="molecule type" value="Genomic_DNA"/>
</dbReference>
<reference evidence="2" key="1">
    <citation type="submission" date="2018-09" db="EMBL/GenBank/DDBJ databases">
        <title>The complete genome of Acinetobacter sp. strain WCHAc010005.</title>
        <authorList>
            <person name="Hu Y."/>
            <person name="Long H."/>
            <person name="Feng Y."/>
            <person name="Zong Z."/>
        </authorList>
    </citation>
    <scope>NUCLEOTIDE SEQUENCE [LARGE SCALE GENOMIC DNA]</scope>
    <source>
        <strain evidence="2">WCHAc010005</strain>
    </source>
</reference>
<gene>
    <name evidence="1" type="ORF">CDG60_09780</name>
</gene>
<dbReference type="Proteomes" id="UP000263753">
    <property type="component" value="Chromosome"/>
</dbReference>
<protein>
    <submittedName>
        <fullName evidence="1">Uncharacterized protein</fullName>
    </submittedName>
</protein>
<dbReference type="RefSeq" id="WP_087514148.1">
    <property type="nucleotide sequence ID" value="NZ_CP032134.1"/>
</dbReference>
<organism evidence="1 2">
    <name type="scientific">Acinetobacter chinensis</name>
    <dbReference type="NCBI Taxonomy" id="2004650"/>
    <lineage>
        <taxon>Bacteria</taxon>
        <taxon>Pseudomonadati</taxon>
        <taxon>Pseudomonadota</taxon>
        <taxon>Gammaproteobacteria</taxon>
        <taxon>Moraxellales</taxon>
        <taxon>Moraxellaceae</taxon>
        <taxon>Acinetobacter</taxon>
    </lineage>
</organism>
<dbReference type="KEGG" id="achi:CDG60_09780"/>
<evidence type="ECO:0000313" key="1">
    <source>
        <dbReference type="EMBL" id="AXY56828.1"/>
    </source>
</evidence>
<sequence length="139" mass="15990">MVKHEKEFKDEVYAFIKEQGVDRIKNSVEQFEGDPNFTFKTFDPCADCCFDIGLYAGKEKAWLDVCVYDLKQIVESHKLLEDFFNLSSVGVEKCLQSAKAQIQEYETNSVEKLNERFAAGYSCTVERMRQAIDDVEACN</sequence>
<evidence type="ECO:0000313" key="2">
    <source>
        <dbReference type="Proteomes" id="UP000263753"/>
    </source>
</evidence>